<dbReference type="EMBL" id="FNYV01000005">
    <property type="protein sequence ID" value="SEJ53285.1"/>
    <property type="molecule type" value="Genomic_DNA"/>
</dbReference>
<sequence>MAAALRKETGMSQEKAAALLQRSPATIHRIEAGDPRVKFRDIEIKAMCELYEAGVGARRPG</sequence>
<gene>
    <name evidence="1" type="ORF">SAMN05443287_105125</name>
</gene>
<dbReference type="CDD" id="cd00093">
    <property type="entry name" value="HTH_XRE"/>
    <property type="match status" value="1"/>
</dbReference>
<organism evidence="1 2">
    <name type="scientific">Micromonospora phaseoli</name>
    <dbReference type="NCBI Taxonomy" id="1144548"/>
    <lineage>
        <taxon>Bacteria</taxon>
        <taxon>Bacillati</taxon>
        <taxon>Actinomycetota</taxon>
        <taxon>Actinomycetes</taxon>
        <taxon>Micromonosporales</taxon>
        <taxon>Micromonosporaceae</taxon>
        <taxon>Micromonospora</taxon>
    </lineage>
</organism>
<dbReference type="GO" id="GO:0003677">
    <property type="term" value="F:DNA binding"/>
    <property type="evidence" value="ECO:0007669"/>
    <property type="project" value="InterPro"/>
</dbReference>
<dbReference type="Gene3D" id="1.10.260.40">
    <property type="entry name" value="lambda repressor-like DNA-binding domains"/>
    <property type="match status" value="1"/>
</dbReference>
<reference evidence="2" key="1">
    <citation type="submission" date="2016-10" db="EMBL/GenBank/DDBJ databases">
        <authorList>
            <person name="Varghese N."/>
            <person name="Submissions S."/>
        </authorList>
    </citation>
    <scope>NUCLEOTIDE SEQUENCE [LARGE SCALE GENOMIC DNA]</scope>
    <source>
        <strain evidence="2">CGMCC 4.7038</strain>
    </source>
</reference>
<dbReference type="Proteomes" id="UP000198707">
    <property type="component" value="Unassembled WGS sequence"/>
</dbReference>
<evidence type="ECO:0000313" key="2">
    <source>
        <dbReference type="Proteomes" id="UP000198707"/>
    </source>
</evidence>
<evidence type="ECO:0000313" key="1">
    <source>
        <dbReference type="EMBL" id="SEJ53285.1"/>
    </source>
</evidence>
<dbReference type="Pfam" id="PF13560">
    <property type="entry name" value="HTH_31"/>
    <property type="match status" value="1"/>
</dbReference>
<dbReference type="AlphaFoldDB" id="A0A1H6ZWV0"/>
<accession>A0A1H6ZWV0</accession>
<proteinExistence type="predicted"/>
<name>A0A1H6ZWV0_9ACTN</name>
<dbReference type="SUPFAM" id="SSF47413">
    <property type="entry name" value="lambda repressor-like DNA-binding domains"/>
    <property type="match status" value="1"/>
</dbReference>
<protein>
    <submittedName>
        <fullName evidence="1">Helix-turn-helix domain-containing protein</fullName>
    </submittedName>
</protein>
<dbReference type="InterPro" id="IPR010982">
    <property type="entry name" value="Lambda_DNA-bd_dom_sf"/>
</dbReference>
<keyword evidence="2" id="KW-1185">Reference proteome</keyword>
<dbReference type="InterPro" id="IPR001387">
    <property type="entry name" value="Cro/C1-type_HTH"/>
</dbReference>